<dbReference type="RefSeq" id="WP_377808737.1">
    <property type="nucleotide sequence ID" value="NZ_JBHSAJ010000177.1"/>
</dbReference>
<reference evidence="3" key="1">
    <citation type="journal article" date="2019" name="Int. J. Syst. Evol. Microbiol.">
        <title>The Global Catalogue of Microorganisms (GCM) 10K type strain sequencing project: providing services to taxonomists for standard genome sequencing and annotation.</title>
        <authorList>
            <consortium name="The Broad Institute Genomics Platform"/>
            <consortium name="The Broad Institute Genome Sequencing Center for Infectious Disease"/>
            <person name="Wu L."/>
            <person name="Ma J."/>
        </authorList>
    </citation>
    <scope>NUCLEOTIDE SEQUENCE [LARGE SCALE GENOMIC DNA]</scope>
    <source>
        <strain evidence="3">CCUG 2113</strain>
    </source>
</reference>
<keyword evidence="3" id="KW-1185">Reference proteome</keyword>
<dbReference type="Proteomes" id="UP001595693">
    <property type="component" value="Unassembled WGS sequence"/>
</dbReference>
<evidence type="ECO:0000313" key="3">
    <source>
        <dbReference type="Proteomes" id="UP001595693"/>
    </source>
</evidence>
<dbReference type="EMBL" id="JBHSAJ010000177">
    <property type="protein sequence ID" value="MFC3938312.1"/>
    <property type="molecule type" value="Genomic_DNA"/>
</dbReference>
<sequence>PPKVDYQLSYRSALAGYEVYKEQSVQPWKAANDKVGEIGGWRAYAKEMRQSAPAAGQDQPAQGHDAHHGGKQ</sequence>
<comment type="caution">
    <text evidence="2">The sequence shown here is derived from an EMBL/GenBank/DDBJ whole genome shotgun (WGS) entry which is preliminary data.</text>
</comment>
<feature type="non-terminal residue" evidence="2">
    <location>
        <position position="1"/>
    </location>
</feature>
<feature type="compositionally biased region" description="Low complexity" evidence="1">
    <location>
        <begin position="52"/>
        <end position="63"/>
    </location>
</feature>
<name>A0ABV8DIY5_9BURK</name>
<feature type="region of interest" description="Disordered" evidence="1">
    <location>
        <begin position="48"/>
        <end position="72"/>
    </location>
</feature>
<organism evidence="2 3">
    <name type="scientific">Acidovorax facilis</name>
    <dbReference type="NCBI Taxonomy" id="12917"/>
    <lineage>
        <taxon>Bacteria</taxon>
        <taxon>Pseudomonadati</taxon>
        <taxon>Pseudomonadota</taxon>
        <taxon>Betaproteobacteria</taxon>
        <taxon>Burkholderiales</taxon>
        <taxon>Comamonadaceae</taxon>
        <taxon>Acidovorax</taxon>
    </lineage>
</organism>
<gene>
    <name evidence="2" type="ORF">ACFOW3_27195</name>
</gene>
<protein>
    <submittedName>
        <fullName evidence="2">Uncharacterized protein</fullName>
    </submittedName>
</protein>
<proteinExistence type="predicted"/>
<accession>A0ABV8DIY5</accession>
<evidence type="ECO:0000313" key="2">
    <source>
        <dbReference type="EMBL" id="MFC3938312.1"/>
    </source>
</evidence>
<evidence type="ECO:0000256" key="1">
    <source>
        <dbReference type="SAM" id="MobiDB-lite"/>
    </source>
</evidence>